<name>A0A5Q0P4G9_9GAMM</name>
<evidence type="ECO:0000313" key="4">
    <source>
        <dbReference type="Proteomes" id="UP000327478"/>
    </source>
</evidence>
<dbReference type="Proteomes" id="UP000327478">
    <property type="component" value="Chromosome"/>
</dbReference>
<dbReference type="EMBL" id="WITK01000005">
    <property type="protein sequence ID" value="MQW91782.1"/>
    <property type="molecule type" value="Genomic_DNA"/>
</dbReference>
<evidence type="ECO:0000313" key="2">
    <source>
        <dbReference type="EMBL" id="MQW91782.1"/>
    </source>
</evidence>
<dbReference type="EMBL" id="CP045650">
    <property type="protein sequence ID" value="QGA11503.1"/>
    <property type="molecule type" value="Genomic_DNA"/>
</dbReference>
<dbReference type="Proteomes" id="UP000480556">
    <property type="component" value="Unassembled WGS sequence"/>
</dbReference>
<proteinExistence type="predicted"/>
<feature type="transmembrane region" description="Helical" evidence="1">
    <location>
        <begin position="47"/>
        <end position="71"/>
    </location>
</feature>
<sequence>MAEQNNNEVMIQLPWIVPQQPLVTTQIQVDPETKKIPLDLNVSSTDWGVVVSVIASAFISFIGFLITIYIVKKSTEAQIESNTKLIEVQSKLKIDELNIIYKHKKTEELRGLISDVSSKALLFLSQIKFNIQDNNLESYTFNSIEEYHLLQDSIARLIAYIRPGVDRDESIRIELFELLEESRALIINKMLNLDEINEFEEKLGYTQASLNIFIEELLSEKAA</sequence>
<dbReference type="AlphaFoldDB" id="A0A5Q0P4G9"/>
<gene>
    <name evidence="3" type="ORF">GFH30_08915</name>
    <name evidence="2" type="ORF">GHJ48_05135</name>
</gene>
<evidence type="ECO:0000313" key="3">
    <source>
        <dbReference type="EMBL" id="QGA11503.1"/>
    </source>
</evidence>
<keyword evidence="1" id="KW-0812">Transmembrane</keyword>
<dbReference type="RefSeq" id="WP_153371895.1">
    <property type="nucleotide sequence ID" value="NZ_CP045650.1"/>
</dbReference>
<reference evidence="4 5" key="1">
    <citation type="submission" date="2019-10" db="EMBL/GenBank/DDBJ databases">
        <authorList>
            <person name="Dong K."/>
        </authorList>
    </citation>
    <scope>NUCLEOTIDE SEQUENCE [LARGE SCALE GENOMIC DNA]</scope>
    <source>
        <strain evidence="3">Dk386</strain>
        <strain evidence="4">dk386</strain>
        <strain evidence="2">Dk771</strain>
        <strain evidence="5">dk771</strain>
    </source>
</reference>
<keyword evidence="1" id="KW-1133">Transmembrane helix</keyword>
<keyword evidence="4" id="KW-1185">Reference proteome</keyword>
<keyword evidence="1" id="KW-0472">Membrane</keyword>
<evidence type="ECO:0000256" key="1">
    <source>
        <dbReference type="SAM" id="Phobius"/>
    </source>
</evidence>
<evidence type="ECO:0000313" key="5">
    <source>
        <dbReference type="Proteomes" id="UP000480556"/>
    </source>
</evidence>
<accession>A0A5Q0P4G9</accession>
<protein>
    <submittedName>
        <fullName evidence="2">Uncharacterized protein</fullName>
    </submittedName>
</protein>
<organism evidence="2 5">
    <name type="scientific">Acinetobacter wanghuae</name>
    <dbReference type="NCBI Taxonomy" id="2662362"/>
    <lineage>
        <taxon>Bacteria</taxon>
        <taxon>Pseudomonadati</taxon>
        <taxon>Pseudomonadota</taxon>
        <taxon>Gammaproteobacteria</taxon>
        <taxon>Moraxellales</taxon>
        <taxon>Moraxellaceae</taxon>
        <taxon>Acinetobacter</taxon>
    </lineage>
</organism>